<keyword evidence="4" id="KW-1185">Reference proteome</keyword>
<comment type="caution">
    <text evidence="3">The sequence shown here is derived from an EMBL/GenBank/DDBJ whole genome shotgun (WGS) entry which is preliminary data.</text>
</comment>
<dbReference type="AlphaFoldDB" id="A0A8H7PKZ0"/>
<reference evidence="3" key="1">
    <citation type="submission" date="2020-12" db="EMBL/GenBank/DDBJ databases">
        <title>Metabolic potential, ecology and presence of endohyphal bacteria is reflected in genomic diversity of Mucoromycotina.</title>
        <authorList>
            <person name="Muszewska A."/>
            <person name="Okrasinska A."/>
            <person name="Steczkiewicz K."/>
            <person name="Drgas O."/>
            <person name="Orlowska M."/>
            <person name="Perlinska-Lenart U."/>
            <person name="Aleksandrzak-Piekarczyk T."/>
            <person name="Szatraj K."/>
            <person name="Zielenkiewicz U."/>
            <person name="Pilsyk S."/>
            <person name="Malc E."/>
            <person name="Mieczkowski P."/>
            <person name="Kruszewska J.S."/>
            <person name="Biernat P."/>
            <person name="Pawlowska J."/>
        </authorList>
    </citation>
    <scope>NUCLEOTIDE SEQUENCE</scope>
    <source>
        <strain evidence="3">WA0000051536</strain>
    </source>
</reference>
<sequence>MKLDIQIDPNFTGTLQDSPEHQGTTRLDGVCHLEIDKPMKTKGLMVQFMGILKIDVRRGITLKADVSDAIERRLLVDERLYVAGDGSYNSVIPAGSHQYPFTFHIPISLPPSFQTDRGNISYTLRATAPRTLLSDLTAEKPVSLRKCMTRGLSSLLNSREHIEGYQDGLAFAVSTPSIVFREGGQLNLAFSLSLPDVRNCKIKSIDCGLKESIIYRTSGSKSLHRETRQVSDTSFPLGMQNIDCYNSHHTPRSYDADLRLIPKIHTDMSTKLLKVRHYVHLLVSAERWDGRSSRNVTFTKRYKIEVPVIVSSKESFWDGQMPPPPAYSRHEMPPCYVDSVTQLPPAPPYKSQEDAAEPSDFVNLNVHTST</sequence>
<feature type="domain" description="Arrestin-like N-terminal" evidence="2">
    <location>
        <begin position="26"/>
        <end position="135"/>
    </location>
</feature>
<dbReference type="PANTHER" id="PTHR11188">
    <property type="entry name" value="ARRESTIN DOMAIN CONTAINING PROTEIN"/>
    <property type="match status" value="1"/>
</dbReference>
<evidence type="ECO:0000259" key="2">
    <source>
        <dbReference type="Pfam" id="PF00339"/>
    </source>
</evidence>
<dbReference type="GO" id="GO:0031625">
    <property type="term" value="F:ubiquitin protein ligase binding"/>
    <property type="evidence" value="ECO:0007669"/>
    <property type="project" value="TreeGrafter"/>
</dbReference>
<dbReference type="GO" id="GO:0005886">
    <property type="term" value="C:plasma membrane"/>
    <property type="evidence" value="ECO:0007669"/>
    <property type="project" value="TreeGrafter"/>
</dbReference>
<organism evidence="3 4">
    <name type="scientific">Umbelopsis vinacea</name>
    <dbReference type="NCBI Taxonomy" id="44442"/>
    <lineage>
        <taxon>Eukaryota</taxon>
        <taxon>Fungi</taxon>
        <taxon>Fungi incertae sedis</taxon>
        <taxon>Mucoromycota</taxon>
        <taxon>Mucoromycotina</taxon>
        <taxon>Umbelopsidomycetes</taxon>
        <taxon>Umbelopsidales</taxon>
        <taxon>Umbelopsidaceae</taxon>
        <taxon>Umbelopsis</taxon>
    </lineage>
</organism>
<dbReference type="PANTHER" id="PTHR11188:SF17">
    <property type="entry name" value="FI21816P1"/>
    <property type="match status" value="1"/>
</dbReference>
<proteinExistence type="predicted"/>
<feature type="region of interest" description="Disordered" evidence="1">
    <location>
        <begin position="341"/>
        <end position="370"/>
    </location>
</feature>
<evidence type="ECO:0000256" key="1">
    <source>
        <dbReference type="SAM" id="MobiDB-lite"/>
    </source>
</evidence>
<dbReference type="InterPro" id="IPR011021">
    <property type="entry name" value="Arrestin-like_N"/>
</dbReference>
<name>A0A8H7PKZ0_9FUNG</name>
<dbReference type="GO" id="GO:0030674">
    <property type="term" value="F:protein-macromolecule adaptor activity"/>
    <property type="evidence" value="ECO:0007669"/>
    <property type="project" value="TreeGrafter"/>
</dbReference>
<dbReference type="Gene3D" id="2.60.40.640">
    <property type="match status" value="1"/>
</dbReference>
<evidence type="ECO:0000313" key="4">
    <source>
        <dbReference type="Proteomes" id="UP000612746"/>
    </source>
</evidence>
<dbReference type="SUPFAM" id="SSF81296">
    <property type="entry name" value="E set domains"/>
    <property type="match status" value="1"/>
</dbReference>
<dbReference type="GO" id="GO:0070086">
    <property type="term" value="P:ubiquitin-dependent endocytosis"/>
    <property type="evidence" value="ECO:0007669"/>
    <property type="project" value="TreeGrafter"/>
</dbReference>
<evidence type="ECO:0000313" key="3">
    <source>
        <dbReference type="EMBL" id="KAG2175126.1"/>
    </source>
</evidence>
<dbReference type="InterPro" id="IPR014752">
    <property type="entry name" value="Arrestin-like_C"/>
</dbReference>
<dbReference type="GO" id="GO:0005829">
    <property type="term" value="C:cytosol"/>
    <property type="evidence" value="ECO:0007669"/>
    <property type="project" value="TreeGrafter"/>
</dbReference>
<dbReference type="InterPro" id="IPR050357">
    <property type="entry name" value="Arrestin_domain-protein"/>
</dbReference>
<protein>
    <recommendedName>
        <fullName evidence="2">Arrestin-like N-terminal domain-containing protein</fullName>
    </recommendedName>
</protein>
<dbReference type="InterPro" id="IPR014756">
    <property type="entry name" value="Ig_E-set"/>
</dbReference>
<dbReference type="OrthoDB" id="2333384at2759"/>
<gene>
    <name evidence="3" type="ORF">INT44_007604</name>
</gene>
<dbReference type="Pfam" id="PF00339">
    <property type="entry name" value="Arrestin_N"/>
    <property type="match status" value="1"/>
</dbReference>
<accession>A0A8H7PKZ0</accession>
<dbReference type="EMBL" id="JAEPRA010000015">
    <property type="protein sequence ID" value="KAG2175126.1"/>
    <property type="molecule type" value="Genomic_DNA"/>
</dbReference>
<dbReference type="Proteomes" id="UP000612746">
    <property type="component" value="Unassembled WGS sequence"/>
</dbReference>